<keyword evidence="2" id="KW-1185">Reference proteome</keyword>
<comment type="caution">
    <text evidence="1">The sequence shown here is derived from an EMBL/GenBank/DDBJ whole genome shotgun (WGS) entry which is preliminary data.</text>
</comment>
<sequence length="163" mass="18735">MQGAPNLTHLHDFDFLVGDWQVHHRQLKARLAGSHEWIEFEGTCSMHKLMNGSSNVDDNVIEKPSGTYRGVGLRSYDPVSGRWAIWWLDSRDPFANLDPPVKGNFVNGMGTFYANDTLDGKPIRVRFIWSHITPTSAQWEQAYSPDGGKTWETNWVMQFQRIR</sequence>
<protein>
    <submittedName>
        <fullName evidence="1">DUF1579 domain-containing protein</fullName>
    </submittedName>
</protein>
<dbReference type="EMBL" id="QRBF01000011">
    <property type="protein sequence ID" value="RDS80088.1"/>
    <property type="molecule type" value="Genomic_DNA"/>
</dbReference>
<reference evidence="1 2" key="1">
    <citation type="submission" date="2018-07" db="EMBL/GenBank/DDBJ databases">
        <title>Dyella monticola sp. nov. and Dyella psychrodurans sp. nov. isolated from monsoon evergreen broad-leaved forest soil of Dinghu Mountain, China.</title>
        <authorList>
            <person name="Gao Z."/>
            <person name="Qiu L."/>
        </authorList>
    </citation>
    <scope>NUCLEOTIDE SEQUENCE [LARGE SCALE GENOMIC DNA]</scope>
    <source>
        <strain evidence="1 2">4MSK11</strain>
    </source>
</reference>
<dbReference type="Proteomes" id="UP000255334">
    <property type="component" value="Unassembled WGS sequence"/>
</dbReference>
<dbReference type="OrthoDB" id="9814791at2"/>
<name>A0A370WVB9_9GAMM</name>
<gene>
    <name evidence="1" type="ORF">DWU99_19950</name>
</gene>
<evidence type="ECO:0000313" key="1">
    <source>
        <dbReference type="EMBL" id="RDS80088.1"/>
    </source>
</evidence>
<dbReference type="AlphaFoldDB" id="A0A370WVB9"/>
<organism evidence="1 2">
    <name type="scientific">Dyella psychrodurans</name>
    <dbReference type="NCBI Taxonomy" id="1927960"/>
    <lineage>
        <taxon>Bacteria</taxon>
        <taxon>Pseudomonadati</taxon>
        <taxon>Pseudomonadota</taxon>
        <taxon>Gammaproteobacteria</taxon>
        <taxon>Lysobacterales</taxon>
        <taxon>Rhodanobacteraceae</taxon>
        <taxon>Dyella</taxon>
    </lineage>
</organism>
<evidence type="ECO:0000313" key="2">
    <source>
        <dbReference type="Proteomes" id="UP000255334"/>
    </source>
</evidence>
<proteinExistence type="predicted"/>
<accession>A0A370WVB9</accession>